<reference evidence="1 2" key="1">
    <citation type="journal article" date="2015" name="Nature">
        <title>rRNA introns, odd ribosomes, and small enigmatic genomes across a large radiation of phyla.</title>
        <authorList>
            <person name="Brown C.T."/>
            <person name="Hug L.A."/>
            <person name="Thomas B.C."/>
            <person name="Sharon I."/>
            <person name="Castelle C.J."/>
            <person name="Singh A."/>
            <person name="Wilkins M.J."/>
            <person name="Williams K.H."/>
            <person name="Banfield J.F."/>
        </authorList>
    </citation>
    <scope>NUCLEOTIDE SEQUENCE [LARGE SCALE GENOMIC DNA]</scope>
</reference>
<sequence length="72" mass="8414">MTNNWRNDCLKPGHCPDCGDDLEIAWQREGMWIPYDKRWEGRIASNPDGKHRAVFCACGDRHIKINNEWTKG</sequence>
<organism evidence="1 2">
    <name type="scientific">Candidatus Gottesmanbacteria bacterium GW2011_GWB1_49_7</name>
    <dbReference type="NCBI Taxonomy" id="1618448"/>
    <lineage>
        <taxon>Bacteria</taxon>
        <taxon>Candidatus Gottesmaniibacteriota</taxon>
    </lineage>
</organism>
<comment type="caution">
    <text evidence="1">The sequence shown here is derived from an EMBL/GenBank/DDBJ whole genome shotgun (WGS) entry which is preliminary data.</text>
</comment>
<dbReference type="EMBL" id="LCQD01000043">
    <property type="protein sequence ID" value="KKW10241.1"/>
    <property type="molecule type" value="Genomic_DNA"/>
</dbReference>
<accession>A0A0G1VUW1</accession>
<evidence type="ECO:0000313" key="1">
    <source>
        <dbReference type="EMBL" id="KKW10241.1"/>
    </source>
</evidence>
<proteinExistence type="predicted"/>
<gene>
    <name evidence="1" type="ORF">UY48_C0043G0001</name>
</gene>
<protein>
    <submittedName>
        <fullName evidence="1">Uncharacterized protein</fullName>
    </submittedName>
</protein>
<dbReference type="Proteomes" id="UP000034588">
    <property type="component" value="Unassembled WGS sequence"/>
</dbReference>
<evidence type="ECO:0000313" key="2">
    <source>
        <dbReference type="Proteomes" id="UP000034588"/>
    </source>
</evidence>
<name>A0A0G1VUW1_9BACT</name>
<dbReference type="AlphaFoldDB" id="A0A0G1VUW1"/>